<dbReference type="GO" id="GO:0009307">
    <property type="term" value="P:DNA restriction-modification system"/>
    <property type="evidence" value="ECO:0007669"/>
    <property type="project" value="UniProtKB-KW"/>
</dbReference>
<dbReference type="InterPro" id="IPR000055">
    <property type="entry name" value="Restrct_endonuc_typeI_TRD"/>
</dbReference>
<gene>
    <name evidence="5" type="primary">hsdS</name>
</gene>
<proteinExistence type="inferred from homology"/>
<dbReference type="PANTHER" id="PTHR30408">
    <property type="entry name" value="TYPE-1 RESTRICTION ENZYME ECOKI SPECIFICITY PROTEIN"/>
    <property type="match status" value="1"/>
</dbReference>
<dbReference type="InterPro" id="IPR052021">
    <property type="entry name" value="Type-I_RS_S_subunit"/>
</dbReference>
<organism evidence="5">
    <name type="scientific">Streptococcus thermophilus</name>
    <dbReference type="NCBI Taxonomy" id="1308"/>
    <lineage>
        <taxon>Bacteria</taxon>
        <taxon>Bacillati</taxon>
        <taxon>Bacillota</taxon>
        <taxon>Bacilli</taxon>
        <taxon>Lactobacillales</taxon>
        <taxon>Streptococcaceae</taxon>
        <taxon>Streptococcus</taxon>
    </lineage>
</organism>
<dbReference type="AlphaFoldDB" id="Q70C69"/>
<evidence type="ECO:0000259" key="4">
    <source>
        <dbReference type="Pfam" id="PF01420"/>
    </source>
</evidence>
<evidence type="ECO:0000256" key="1">
    <source>
        <dbReference type="ARBA" id="ARBA00010923"/>
    </source>
</evidence>
<protein>
    <submittedName>
        <fullName evidence="5">Putative restriction-modification enzyme type I S subunit</fullName>
    </submittedName>
</protein>
<accession>Q70C69</accession>
<dbReference type="CDD" id="cd17274">
    <property type="entry name" value="RMtype1_S_Eco540ANI-TRD1-CR1_like"/>
    <property type="match status" value="1"/>
</dbReference>
<dbReference type="SUPFAM" id="SSF116734">
    <property type="entry name" value="DNA methylase specificity domain"/>
    <property type="match status" value="2"/>
</dbReference>
<dbReference type="Gene3D" id="3.90.220.20">
    <property type="entry name" value="DNA methylase specificity domains"/>
    <property type="match status" value="2"/>
</dbReference>
<reference evidence="5" key="1">
    <citation type="journal article" date="2004" name="Microbiology">
        <title>Evolution of genomic islands by deletion and tandem accretion by site-specific recombination: ICESt1-related elements from Streptococcus thermophilus.</title>
        <authorList>
            <person name="Pavlovic G."/>
            <person name="Burrus V."/>
            <person name="Gintz B."/>
            <person name="Decaris B."/>
            <person name="Guedon G."/>
        </authorList>
    </citation>
    <scope>NUCLEOTIDE SEQUENCE</scope>
    <source>
        <strain evidence="5">CNRZ308</strain>
    </source>
</reference>
<dbReference type="PANTHER" id="PTHR30408:SF12">
    <property type="entry name" value="TYPE I RESTRICTION ENZYME MJAVIII SPECIFICITY SUBUNIT"/>
    <property type="match status" value="1"/>
</dbReference>
<dbReference type="Gene3D" id="1.10.287.1120">
    <property type="entry name" value="Bipartite methylase S protein"/>
    <property type="match status" value="1"/>
</dbReference>
<evidence type="ECO:0000256" key="2">
    <source>
        <dbReference type="ARBA" id="ARBA00022747"/>
    </source>
</evidence>
<evidence type="ECO:0000256" key="3">
    <source>
        <dbReference type="ARBA" id="ARBA00023125"/>
    </source>
</evidence>
<name>Q70C69_STRTR</name>
<sequence>MRGASPRPIQDPKWFDKESDIGWLRIADVTEQNGRIYHLEQHISKLGQEKTRVLTEPHLLLSIAATVGKPVVNYVKTGVHDGFLIFLNPTFEREFMFQWLEMFRPKWQKYGQPGSQVNLNSELVRNQEIVLPNYKEQQKIGLFFKQLDDTIALHQRKLDLLKEQKKGFLQKMFPKNGAKVPELRFAGFADAWEERKLGKIFNYEQPTKYIVKSTEYDDTFNTPVLTAGKSFLLGYTDEITGIKNATVENPVVIFDDFTTGSHYVDFPFKIKSSAMKLLSLNDNSDNFYFMFNTLKNIKYVPQSHERHWISKFSEFEIYKPSQEEQQKIGSFFKQLDDTIALHQRKLDLLKEQKKGFLQKMFV</sequence>
<keyword evidence="2" id="KW-0680">Restriction system</keyword>
<evidence type="ECO:0000313" key="5">
    <source>
        <dbReference type="EMBL" id="CAE52399.1"/>
    </source>
</evidence>
<dbReference type="GO" id="GO:0003677">
    <property type="term" value="F:DNA binding"/>
    <property type="evidence" value="ECO:0007669"/>
    <property type="project" value="UniProtKB-KW"/>
</dbReference>
<comment type="similarity">
    <text evidence="1">Belongs to the type-I restriction system S methylase family.</text>
</comment>
<dbReference type="EMBL" id="AJ586570">
    <property type="protein sequence ID" value="CAE52399.1"/>
    <property type="molecule type" value="Genomic_DNA"/>
</dbReference>
<feature type="domain" description="Type I restriction modification DNA specificity" evidence="4">
    <location>
        <begin position="191"/>
        <end position="350"/>
    </location>
</feature>
<feature type="domain" description="Type I restriction modification DNA specificity" evidence="4">
    <location>
        <begin position="16"/>
        <end position="162"/>
    </location>
</feature>
<dbReference type="REBASE" id="8154">
    <property type="entry name" value="S.Sth308ORFAP"/>
</dbReference>
<dbReference type="InterPro" id="IPR044946">
    <property type="entry name" value="Restrct_endonuc_typeI_TRD_sf"/>
</dbReference>
<dbReference type="Pfam" id="PF01420">
    <property type="entry name" value="Methylase_S"/>
    <property type="match status" value="2"/>
</dbReference>
<dbReference type="CDD" id="cd17283">
    <property type="entry name" value="RMtype1_S_Hpy180ORF7835P_TRD2-CR2_like"/>
    <property type="match status" value="1"/>
</dbReference>
<keyword evidence="3" id="KW-0238">DNA-binding</keyword>